<evidence type="ECO:0000313" key="3">
    <source>
        <dbReference type="EMBL" id="KGM08049.1"/>
    </source>
</evidence>
<dbReference type="RefSeq" id="WP_036311531.1">
    <property type="nucleotide sequence ID" value="NZ_JRQD01000001.1"/>
</dbReference>
<accession>A0A0A0BLT0</accession>
<dbReference type="PROSITE" id="PS51257">
    <property type="entry name" value="PROKAR_LIPOPROTEIN"/>
    <property type="match status" value="1"/>
</dbReference>
<evidence type="ECO:0000256" key="2">
    <source>
        <dbReference type="SAM" id="SignalP"/>
    </source>
</evidence>
<gene>
    <name evidence="3" type="ORF">LP43_0472</name>
</gene>
<evidence type="ECO:0000313" key="4">
    <source>
        <dbReference type="Proteomes" id="UP000029999"/>
    </source>
</evidence>
<feature type="compositionally biased region" description="Low complexity" evidence="1">
    <location>
        <begin position="33"/>
        <end position="54"/>
    </location>
</feature>
<dbReference type="Proteomes" id="UP000029999">
    <property type="component" value="Unassembled WGS sequence"/>
</dbReference>
<name>A0A0A0BLT0_9GAMM</name>
<dbReference type="EMBL" id="JRQD01000001">
    <property type="protein sequence ID" value="KGM08049.1"/>
    <property type="molecule type" value="Genomic_DNA"/>
</dbReference>
<dbReference type="STRING" id="392484.LP43_0472"/>
<feature type="signal peptide" evidence="2">
    <location>
        <begin position="1"/>
        <end position="22"/>
    </location>
</feature>
<reference evidence="3 4" key="1">
    <citation type="submission" date="2014-09" db="EMBL/GenBank/DDBJ databases">
        <authorList>
            <person name="Grob C."/>
            <person name="Taubert M."/>
            <person name="Howat A.M."/>
            <person name="Burns O.J."/>
            <person name="Dixon J.L."/>
            <person name="Chen Y."/>
            <person name="Murrell J.C."/>
        </authorList>
    </citation>
    <scope>NUCLEOTIDE SEQUENCE [LARGE SCALE GENOMIC DNA]</scope>
    <source>
        <strain evidence="3">L4</strain>
    </source>
</reference>
<evidence type="ECO:0008006" key="5">
    <source>
        <dbReference type="Google" id="ProtNLM"/>
    </source>
</evidence>
<protein>
    <recommendedName>
        <fullName evidence="5">Lipoprotein</fullName>
    </recommendedName>
</protein>
<feature type="chain" id="PRO_5001959630" description="Lipoprotein" evidence="2">
    <location>
        <begin position="23"/>
        <end position="116"/>
    </location>
</feature>
<keyword evidence="2" id="KW-0732">Signal</keyword>
<dbReference type="AlphaFoldDB" id="A0A0A0BLT0"/>
<sequence>MLNHIRLMFIAFFMGLFLVACGDDSSTQDTAEEAAPMASEEMAPAAEEPAVAEETSSIDGMTEEEAVAKWGEPDVTQTRTIDALTITHHEWHGEDGITSVQFHNGVAKFSQNIPAK</sequence>
<feature type="region of interest" description="Disordered" evidence="1">
    <location>
        <begin position="25"/>
        <end position="58"/>
    </location>
</feature>
<organism evidence="3 4">
    <name type="scientific">Methylophaga thiooxydans</name>
    <dbReference type="NCBI Taxonomy" id="392484"/>
    <lineage>
        <taxon>Bacteria</taxon>
        <taxon>Pseudomonadati</taxon>
        <taxon>Pseudomonadota</taxon>
        <taxon>Gammaproteobacteria</taxon>
        <taxon>Thiotrichales</taxon>
        <taxon>Piscirickettsiaceae</taxon>
        <taxon>Methylophaga</taxon>
    </lineage>
</organism>
<evidence type="ECO:0000256" key="1">
    <source>
        <dbReference type="SAM" id="MobiDB-lite"/>
    </source>
</evidence>
<proteinExistence type="predicted"/>
<comment type="caution">
    <text evidence="3">The sequence shown here is derived from an EMBL/GenBank/DDBJ whole genome shotgun (WGS) entry which is preliminary data.</text>
</comment>